<dbReference type="GO" id="GO:0140098">
    <property type="term" value="F:catalytic activity, acting on RNA"/>
    <property type="evidence" value="ECO:0007669"/>
    <property type="project" value="UniProtKB-ARBA"/>
</dbReference>
<dbReference type="AlphaFoldDB" id="A0A430AUT8"/>
<keyword evidence="8" id="KW-1185">Reference proteome</keyword>
<sequence length="294" mass="33347">MKLTITLPSSFQTKDIRTLLEEDWLIPRKVRHFLRVRKNVQVNGSAKLFHETVTAGDEVTLSFEENDYPVPDIALGDADKAAVLFEDDHLIIVNKPHGIKTHPNQPDETDTLLNHIAAYLAPSGSSPYVVHRLDKETSGAVLFAKNPVVLPLLGRRLERKEIQRIYEAEVAGIITEPALTITKKIGRHRHDRRKRVVDEQHGKPAVTHVTVTDRSHQSTWVRCRLETGRTHQIRVHLQAIGHPVIGDPLYQQNAPANQRLMLHARELSLQHPFTHEPITVRTALGLKDMPRRQG</sequence>
<comment type="caution">
    <text evidence="7">The sequence shown here is derived from an EMBL/GenBank/DDBJ whole genome shotgun (WGS) entry which is preliminary data.</text>
</comment>
<dbReference type="SUPFAM" id="SSF55120">
    <property type="entry name" value="Pseudouridine synthase"/>
    <property type="match status" value="1"/>
</dbReference>
<dbReference type="PROSITE" id="PS01129">
    <property type="entry name" value="PSI_RLU"/>
    <property type="match status" value="1"/>
</dbReference>
<evidence type="ECO:0000256" key="5">
    <source>
        <dbReference type="RuleBase" id="RU362028"/>
    </source>
</evidence>
<dbReference type="InterPro" id="IPR020103">
    <property type="entry name" value="PsdUridine_synth_cat_dom_sf"/>
</dbReference>
<organism evidence="7 8">
    <name type="scientific">Vagococcus acidifermentans</name>
    <dbReference type="NCBI Taxonomy" id="564710"/>
    <lineage>
        <taxon>Bacteria</taxon>
        <taxon>Bacillati</taxon>
        <taxon>Bacillota</taxon>
        <taxon>Bacilli</taxon>
        <taxon>Lactobacillales</taxon>
        <taxon>Enterococcaceae</taxon>
        <taxon>Vagococcus</taxon>
    </lineage>
</organism>
<feature type="active site" evidence="4">
    <location>
        <position position="134"/>
    </location>
</feature>
<protein>
    <recommendedName>
        <fullName evidence="5">Pseudouridine synthase</fullName>
        <ecNumber evidence="5">5.4.99.-</ecNumber>
    </recommendedName>
</protein>
<dbReference type="CDD" id="cd02869">
    <property type="entry name" value="PseudoU_synth_RluA_like"/>
    <property type="match status" value="1"/>
</dbReference>
<dbReference type="InterPro" id="IPR006224">
    <property type="entry name" value="PsdUridine_synth_RluA-like_CS"/>
</dbReference>
<feature type="domain" description="Pseudouridine synthase RsuA/RluA-like" evidence="6">
    <location>
        <begin position="89"/>
        <end position="239"/>
    </location>
</feature>
<evidence type="ECO:0000256" key="3">
    <source>
        <dbReference type="ARBA" id="ARBA00023235"/>
    </source>
</evidence>
<reference evidence="7 8" key="1">
    <citation type="submission" date="2017-05" db="EMBL/GenBank/DDBJ databases">
        <title>Vagococcus spp. assemblies.</title>
        <authorList>
            <person name="Gulvik C.A."/>
        </authorList>
    </citation>
    <scope>NUCLEOTIDE SEQUENCE [LARGE SCALE GENOMIC DNA]</scope>
    <source>
        <strain evidence="7 8">LMG 24798</strain>
    </source>
</reference>
<evidence type="ECO:0000313" key="8">
    <source>
        <dbReference type="Proteomes" id="UP000286773"/>
    </source>
</evidence>
<evidence type="ECO:0000256" key="4">
    <source>
        <dbReference type="PIRSR" id="PIRSR606225-1"/>
    </source>
</evidence>
<dbReference type="EMBL" id="NGKC01000007">
    <property type="protein sequence ID" value="RSU11822.1"/>
    <property type="molecule type" value="Genomic_DNA"/>
</dbReference>
<evidence type="ECO:0000256" key="1">
    <source>
        <dbReference type="ARBA" id="ARBA00000073"/>
    </source>
</evidence>
<dbReference type="Proteomes" id="UP000286773">
    <property type="component" value="Unassembled WGS sequence"/>
</dbReference>
<comment type="catalytic activity">
    <reaction evidence="1 5">
        <text>a uridine in RNA = a pseudouridine in RNA</text>
        <dbReference type="Rhea" id="RHEA:48348"/>
        <dbReference type="Rhea" id="RHEA-COMP:12068"/>
        <dbReference type="Rhea" id="RHEA-COMP:12069"/>
        <dbReference type="ChEBI" id="CHEBI:65314"/>
        <dbReference type="ChEBI" id="CHEBI:65315"/>
    </reaction>
</comment>
<dbReference type="NCBIfam" id="TIGR00005">
    <property type="entry name" value="rluA_subfam"/>
    <property type="match status" value="1"/>
</dbReference>
<dbReference type="InterPro" id="IPR050188">
    <property type="entry name" value="RluA_PseudoU_synthase"/>
</dbReference>
<comment type="function">
    <text evidence="5">Responsible for synthesis of pseudouridine from uracil.</text>
</comment>
<dbReference type="OrthoDB" id="9773999at2"/>
<comment type="similarity">
    <text evidence="2 5">Belongs to the pseudouridine synthase RluA family.</text>
</comment>
<name>A0A430AUT8_9ENTE</name>
<keyword evidence="3 5" id="KW-0413">Isomerase</keyword>
<evidence type="ECO:0000256" key="2">
    <source>
        <dbReference type="ARBA" id="ARBA00010876"/>
    </source>
</evidence>
<evidence type="ECO:0000259" key="6">
    <source>
        <dbReference type="Pfam" id="PF00849"/>
    </source>
</evidence>
<gene>
    <name evidence="7" type="ORF">CBF27_07640</name>
</gene>
<accession>A0A430AUT8</accession>
<dbReference type="GO" id="GO:0003723">
    <property type="term" value="F:RNA binding"/>
    <property type="evidence" value="ECO:0007669"/>
    <property type="project" value="InterPro"/>
</dbReference>
<dbReference type="GO" id="GO:0000455">
    <property type="term" value="P:enzyme-directed rRNA pseudouridine synthesis"/>
    <property type="evidence" value="ECO:0007669"/>
    <property type="project" value="TreeGrafter"/>
</dbReference>
<dbReference type="RefSeq" id="WP_126813731.1">
    <property type="nucleotide sequence ID" value="NZ_NGKC01000007.1"/>
</dbReference>
<dbReference type="EC" id="5.4.99.-" evidence="5"/>
<dbReference type="PANTHER" id="PTHR21600:SF44">
    <property type="entry name" value="RIBOSOMAL LARGE SUBUNIT PSEUDOURIDINE SYNTHASE D"/>
    <property type="match status" value="1"/>
</dbReference>
<dbReference type="Gene3D" id="3.30.2350.10">
    <property type="entry name" value="Pseudouridine synthase"/>
    <property type="match status" value="1"/>
</dbReference>
<dbReference type="InterPro" id="IPR006225">
    <property type="entry name" value="PsdUridine_synth_RluC/D"/>
</dbReference>
<dbReference type="PANTHER" id="PTHR21600">
    <property type="entry name" value="MITOCHONDRIAL RNA PSEUDOURIDINE SYNTHASE"/>
    <property type="match status" value="1"/>
</dbReference>
<evidence type="ECO:0000313" key="7">
    <source>
        <dbReference type="EMBL" id="RSU11822.1"/>
    </source>
</evidence>
<proteinExistence type="inferred from homology"/>
<dbReference type="Pfam" id="PF00849">
    <property type="entry name" value="PseudoU_synth_2"/>
    <property type="match status" value="1"/>
</dbReference>
<dbReference type="GO" id="GO:0009982">
    <property type="term" value="F:pseudouridine synthase activity"/>
    <property type="evidence" value="ECO:0007669"/>
    <property type="project" value="InterPro"/>
</dbReference>
<dbReference type="InterPro" id="IPR006145">
    <property type="entry name" value="PsdUridine_synth_RsuA/RluA"/>
</dbReference>